<comment type="miscellaneous">
    <text evidence="4">During catalysis, the active site Cys acts as a nucleophile attacking the alpha-carbonyl group of tRNA-bound glutamate with the formation of a thioester intermediate between enzyme and glutamate, and the concomitant release of tRNA(Glu). The thioester intermediate is finally reduced by direct hydride transfer from NADPH, to form the product GSA.</text>
</comment>
<feature type="site" description="Important for activity" evidence="4">
    <location>
        <position position="96"/>
    </location>
</feature>
<accession>A0A833H1S4</accession>
<evidence type="ECO:0000259" key="6">
    <source>
        <dbReference type="Pfam" id="PF05201"/>
    </source>
</evidence>
<evidence type="ECO:0000256" key="2">
    <source>
        <dbReference type="ARBA" id="ARBA00023002"/>
    </source>
</evidence>
<dbReference type="Gene3D" id="3.40.50.720">
    <property type="entry name" value="NAD(P)-binding Rossmann-like Domain"/>
    <property type="match status" value="1"/>
</dbReference>
<dbReference type="PANTHER" id="PTHR43013:SF1">
    <property type="entry name" value="GLUTAMYL-TRNA REDUCTASE"/>
    <property type="match status" value="1"/>
</dbReference>
<dbReference type="GO" id="GO:0008883">
    <property type="term" value="F:glutamyl-tRNA reductase activity"/>
    <property type="evidence" value="ECO:0007669"/>
    <property type="project" value="UniProtKB-UniRule"/>
</dbReference>
<keyword evidence="3 4" id="KW-0627">Porphyrin biosynthesis</keyword>
<dbReference type="EMBL" id="WBUI01000008">
    <property type="protein sequence ID" value="KAB2932724.1"/>
    <property type="molecule type" value="Genomic_DNA"/>
</dbReference>
<feature type="binding site" evidence="4">
    <location>
        <begin position="50"/>
        <end position="53"/>
    </location>
    <ligand>
        <name>substrate</name>
    </ligand>
</feature>
<feature type="domain" description="Glutamyl-tRNA reductase N-terminal" evidence="6">
    <location>
        <begin position="34"/>
        <end position="152"/>
    </location>
</feature>
<dbReference type="Proteomes" id="UP000460298">
    <property type="component" value="Unassembled WGS sequence"/>
</dbReference>
<dbReference type="InterPro" id="IPR036343">
    <property type="entry name" value="GluRdtase_N_sf"/>
</dbReference>
<evidence type="ECO:0000259" key="5">
    <source>
        <dbReference type="Pfam" id="PF01488"/>
    </source>
</evidence>
<feature type="binding site" evidence="4">
    <location>
        <begin position="187"/>
        <end position="192"/>
    </location>
    <ligand>
        <name>NADP(+)</name>
        <dbReference type="ChEBI" id="CHEBI:58349"/>
    </ligand>
</feature>
<keyword evidence="1 4" id="KW-0521">NADP</keyword>
<feature type="binding site" evidence="4">
    <location>
        <begin position="111"/>
        <end position="113"/>
    </location>
    <ligand>
        <name>substrate</name>
    </ligand>
</feature>
<dbReference type="InterPro" id="IPR015895">
    <property type="entry name" value="4pyrrol_synth_GluRdtase_N"/>
</dbReference>
<gene>
    <name evidence="4" type="primary">hemA</name>
    <name evidence="7" type="ORF">F9K24_10115</name>
</gene>
<dbReference type="SUPFAM" id="SSF69742">
    <property type="entry name" value="Glutamyl tRNA-reductase catalytic, N-terminal domain"/>
    <property type="match status" value="1"/>
</dbReference>
<dbReference type="AlphaFoldDB" id="A0A833H1S4"/>
<evidence type="ECO:0000256" key="4">
    <source>
        <dbReference type="HAMAP-Rule" id="MF_00087"/>
    </source>
</evidence>
<feature type="domain" description="Quinate/shikimate 5-dehydrogenase/glutamyl-tRNA reductase" evidence="5">
    <location>
        <begin position="181"/>
        <end position="289"/>
    </location>
</feature>
<dbReference type="Gene3D" id="3.30.460.30">
    <property type="entry name" value="Glutamyl-tRNA reductase, N-terminal domain"/>
    <property type="match status" value="1"/>
</dbReference>
<dbReference type="GO" id="GO:0050661">
    <property type="term" value="F:NADP binding"/>
    <property type="evidence" value="ECO:0007669"/>
    <property type="project" value="InterPro"/>
</dbReference>
<protein>
    <recommendedName>
        <fullName evidence="4">Glutamyl-tRNA reductase</fullName>
        <shortName evidence="4">GluTR</shortName>
        <ecNumber evidence="4">1.2.1.70</ecNumber>
    </recommendedName>
</protein>
<dbReference type="Pfam" id="PF05201">
    <property type="entry name" value="GlutR_N"/>
    <property type="match status" value="1"/>
</dbReference>
<evidence type="ECO:0000313" key="8">
    <source>
        <dbReference type="Proteomes" id="UP000460298"/>
    </source>
</evidence>
<keyword evidence="2 4" id="KW-0560">Oxidoreductase</keyword>
<feature type="active site" description="Nucleophile" evidence="4">
    <location>
        <position position="51"/>
    </location>
</feature>
<sequence length="410" mass="45706">MNRLGLIRISHDMTENLGDLSCWKGFDLLQLLDLMQGLEEKVDGVLLLSTCNRVEILYTIADPAKHLHFYDTLIEKLPPTHGITPAHLTGRPVVTHLLRLASGLESMVLGETEIRHQLKEAVRQAVEIGSLDTHLHQLVQGVFRESREIRSHIPANLPLSISSLAVRHMEEALGGFASSEGVIVVIGSGPMSKAGAEYIYKWGGRQLVMVNRTVSKIADTAASLHAQTLSFDEFVANPGAVGPVRAILTATSSNEPVLTASLLSSLNTLHGQKPVIVDLALPADTADDAKPLCRFIGLETIKRRLEENRARREEAAAKASSYVEEAKYRLEAEWIAQVSAPVLREFQKDVLDRSREKLELLLNGHLAHLSSRDRRILHDWAIRFNRDMNRIHRVGVERVLKFYYDKNGQN</sequence>
<comment type="similarity">
    <text evidence="4">Belongs to the glutamyl-tRNA reductase family.</text>
</comment>
<organism evidence="7 8">
    <name type="scientific">Leptonema illini</name>
    <dbReference type="NCBI Taxonomy" id="183"/>
    <lineage>
        <taxon>Bacteria</taxon>
        <taxon>Pseudomonadati</taxon>
        <taxon>Spirochaetota</taxon>
        <taxon>Spirochaetia</taxon>
        <taxon>Leptospirales</taxon>
        <taxon>Leptospiraceae</taxon>
        <taxon>Leptonema</taxon>
    </lineage>
</organism>
<evidence type="ECO:0000313" key="7">
    <source>
        <dbReference type="EMBL" id="KAB2932724.1"/>
    </source>
</evidence>
<dbReference type="InterPro" id="IPR006151">
    <property type="entry name" value="Shikm_DH/Glu-tRNA_Rdtase"/>
</dbReference>
<dbReference type="Pfam" id="PF01488">
    <property type="entry name" value="Shikimate_DH"/>
    <property type="match status" value="1"/>
</dbReference>
<comment type="caution">
    <text evidence="7">The sequence shown here is derived from an EMBL/GenBank/DDBJ whole genome shotgun (WGS) entry which is preliminary data.</text>
</comment>
<comment type="catalytic activity">
    <reaction evidence="4">
        <text>(S)-4-amino-5-oxopentanoate + tRNA(Glu) + NADP(+) = L-glutamyl-tRNA(Glu) + NADPH + H(+)</text>
        <dbReference type="Rhea" id="RHEA:12344"/>
        <dbReference type="Rhea" id="RHEA-COMP:9663"/>
        <dbReference type="Rhea" id="RHEA-COMP:9680"/>
        <dbReference type="ChEBI" id="CHEBI:15378"/>
        <dbReference type="ChEBI" id="CHEBI:57501"/>
        <dbReference type="ChEBI" id="CHEBI:57783"/>
        <dbReference type="ChEBI" id="CHEBI:58349"/>
        <dbReference type="ChEBI" id="CHEBI:78442"/>
        <dbReference type="ChEBI" id="CHEBI:78520"/>
        <dbReference type="EC" id="1.2.1.70"/>
    </reaction>
</comment>
<dbReference type="EC" id="1.2.1.70" evidence="4"/>
<comment type="function">
    <text evidence="4">Catalyzes the NADPH-dependent reduction of glutamyl-tRNA(Glu) to glutamate 1-semialdehyde (GSA).</text>
</comment>
<proteinExistence type="inferred from homology"/>
<evidence type="ECO:0000256" key="1">
    <source>
        <dbReference type="ARBA" id="ARBA00022857"/>
    </source>
</evidence>
<comment type="domain">
    <text evidence="4">Possesses an unusual extended V-shaped dimeric structure with each monomer consisting of three distinct domains arranged along a curved 'spinal' alpha-helix. The N-terminal catalytic domain specifically recognizes the glutamate moiety of the substrate. The second domain is the NADPH-binding domain, and the third C-terminal domain is responsible for dimerization.</text>
</comment>
<dbReference type="UniPathway" id="UPA00251">
    <property type="reaction ID" value="UER00316"/>
</dbReference>
<dbReference type="InterPro" id="IPR000343">
    <property type="entry name" value="4pyrrol_synth_GluRdtase"/>
</dbReference>
<reference evidence="7 8" key="1">
    <citation type="submission" date="2019-10" db="EMBL/GenBank/DDBJ databases">
        <title>Extracellular Electron Transfer in a Candidatus Methanoperedens spp. Enrichment Culture.</title>
        <authorList>
            <person name="Berger S."/>
            <person name="Rangel Shaw D."/>
            <person name="Berben T."/>
            <person name="In 'T Zandt M."/>
            <person name="Frank J."/>
            <person name="Reimann J."/>
            <person name="Jetten M.S.M."/>
            <person name="Welte C.U."/>
        </authorList>
    </citation>
    <scope>NUCLEOTIDE SEQUENCE [LARGE SCALE GENOMIC DNA]</scope>
    <source>
        <strain evidence="7">SB12</strain>
    </source>
</reference>
<comment type="pathway">
    <text evidence="4">Porphyrin-containing compound metabolism; protoporphyrin-IX biosynthesis; 5-aminolevulinate from L-glutamyl-tRNA(Glu): step 1/2.</text>
</comment>
<feature type="binding site" evidence="4">
    <location>
        <position position="117"/>
    </location>
    <ligand>
        <name>substrate</name>
    </ligand>
</feature>
<evidence type="ECO:0000256" key="3">
    <source>
        <dbReference type="ARBA" id="ARBA00023244"/>
    </source>
</evidence>
<dbReference type="GO" id="GO:0019353">
    <property type="term" value="P:protoporphyrinogen IX biosynthetic process from glutamate"/>
    <property type="evidence" value="ECO:0007669"/>
    <property type="project" value="TreeGrafter"/>
</dbReference>
<comment type="subunit">
    <text evidence="4">Homodimer.</text>
</comment>
<dbReference type="PANTHER" id="PTHR43013">
    <property type="entry name" value="GLUTAMYL-TRNA REDUCTASE"/>
    <property type="match status" value="1"/>
</dbReference>
<dbReference type="HAMAP" id="MF_00087">
    <property type="entry name" value="Glu_tRNA_reductase"/>
    <property type="match status" value="1"/>
</dbReference>
<feature type="binding site" evidence="4">
    <location>
        <position position="106"/>
    </location>
    <ligand>
        <name>substrate</name>
    </ligand>
</feature>
<dbReference type="SUPFAM" id="SSF51735">
    <property type="entry name" value="NAD(P)-binding Rossmann-fold domains"/>
    <property type="match status" value="1"/>
</dbReference>
<name>A0A833H1S4_9LEPT</name>
<dbReference type="InterPro" id="IPR036291">
    <property type="entry name" value="NAD(P)-bd_dom_sf"/>
</dbReference>